<dbReference type="InterPro" id="IPR001245">
    <property type="entry name" value="Ser-Thr/Tyr_kinase_cat_dom"/>
</dbReference>
<dbReference type="Gramene" id="rna47090">
    <property type="protein sequence ID" value="RHN40855.1"/>
    <property type="gene ID" value="gene47090"/>
</dbReference>
<evidence type="ECO:0000256" key="1">
    <source>
        <dbReference type="ARBA" id="ARBA00004479"/>
    </source>
</evidence>
<reference evidence="4" key="1">
    <citation type="journal article" date="2018" name="Nat. Plants">
        <title>Whole-genome landscape of Medicago truncatula symbiotic genes.</title>
        <authorList>
            <person name="Pecrix Y."/>
            <person name="Staton S.E."/>
            <person name="Sallet E."/>
            <person name="Lelandais-Briere C."/>
            <person name="Moreau S."/>
            <person name="Carrere S."/>
            <person name="Blein T."/>
            <person name="Jardinaud M.F."/>
            <person name="Latrasse D."/>
            <person name="Zouine M."/>
            <person name="Zahm M."/>
            <person name="Kreplak J."/>
            <person name="Mayjonade B."/>
            <person name="Satge C."/>
            <person name="Perez M."/>
            <person name="Cauet S."/>
            <person name="Marande W."/>
            <person name="Chantry-Darmon C."/>
            <person name="Lopez-Roques C."/>
            <person name="Bouchez O."/>
            <person name="Berard A."/>
            <person name="Debelle F."/>
            <person name="Munos S."/>
            <person name="Bendahmane A."/>
            <person name="Berges H."/>
            <person name="Niebel A."/>
            <person name="Buitink J."/>
            <person name="Frugier F."/>
            <person name="Benhamed M."/>
            <person name="Crespi M."/>
            <person name="Gouzy J."/>
            <person name="Gamas P."/>
        </authorList>
    </citation>
    <scope>NUCLEOTIDE SEQUENCE [LARGE SCALE GENOMIC DNA]</scope>
    <source>
        <strain evidence="4">cv. Jemalong A17</strain>
    </source>
</reference>
<name>A0A396GQ68_MEDTR</name>
<dbReference type="GO" id="GO:0016020">
    <property type="term" value="C:membrane"/>
    <property type="evidence" value="ECO:0007669"/>
    <property type="project" value="UniProtKB-SubCell"/>
</dbReference>
<evidence type="ECO:0000259" key="2">
    <source>
        <dbReference type="PROSITE" id="PS50011"/>
    </source>
</evidence>
<dbReference type="PANTHER" id="PTHR48006:SF49">
    <property type="entry name" value="LRR RECEPTOR-LIKE KINASE"/>
    <property type="match status" value="1"/>
</dbReference>
<accession>A0A396GQ68</accession>
<evidence type="ECO:0000313" key="4">
    <source>
        <dbReference type="Proteomes" id="UP000265566"/>
    </source>
</evidence>
<dbReference type="PROSITE" id="PS50011">
    <property type="entry name" value="PROTEIN_KINASE_DOM"/>
    <property type="match status" value="1"/>
</dbReference>
<comment type="caution">
    <text evidence="3">The sequence shown here is derived from an EMBL/GenBank/DDBJ whole genome shotgun (WGS) entry which is preliminary data.</text>
</comment>
<dbReference type="Pfam" id="PF07714">
    <property type="entry name" value="PK_Tyr_Ser-Thr"/>
    <property type="match status" value="2"/>
</dbReference>
<gene>
    <name evidence="3" type="ORF">MtrunA17_Chr8g0359581</name>
</gene>
<dbReference type="InterPro" id="IPR051824">
    <property type="entry name" value="LRR_Rcpt-Like_S/T_Kinase"/>
</dbReference>
<dbReference type="SUPFAM" id="SSF56112">
    <property type="entry name" value="Protein kinase-like (PK-like)"/>
    <property type="match status" value="1"/>
</dbReference>
<dbReference type="Gene3D" id="1.10.510.10">
    <property type="entry name" value="Transferase(Phosphotransferase) domain 1"/>
    <property type="match status" value="1"/>
</dbReference>
<dbReference type="AlphaFoldDB" id="A0A396GQ68"/>
<dbReference type="InterPro" id="IPR000719">
    <property type="entry name" value="Prot_kinase_dom"/>
</dbReference>
<dbReference type="InterPro" id="IPR011009">
    <property type="entry name" value="Kinase-like_dom_sf"/>
</dbReference>
<proteinExistence type="predicted"/>
<dbReference type="GO" id="GO:0005524">
    <property type="term" value="F:ATP binding"/>
    <property type="evidence" value="ECO:0007669"/>
    <property type="project" value="InterPro"/>
</dbReference>
<dbReference type="GO" id="GO:0004672">
    <property type="term" value="F:protein kinase activity"/>
    <property type="evidence" value="ECO:0007669"/>
    <property type="project" value="InterPro"/>
</dbReference>
<keyword evidence="3" id="KW-0808">Transferase</keyword>
<protein>
    <recommendedName>
        <fullName evidence="2">Protein kinase domain-containing protein</fullName>
    </recommendedName>
</protein>
<dbReference type="Gene3D" id="3.30.200.20">
    <property type="entry name" value="Phosphorylase Kinase, domain 1"/>
    <property type="match status" value="1"/>
</dbReference>
<dbReference type="EMBL" id="PSQE01000008">
    <property type="protein sequence ID" value="RHN40855.1"/>
    <property type="molecule type" value="Genomic_DNA"/>
</dbReference>
<dbReference type="PANTHER" id="PTHR48006">
    <property type="entry name" value="LEUCINE-RICH REPEAT-CONTAINING PROTEIN DDB_G0281931-RELATED"/>
    <property type="match status" value="1"/>
</dbReference>
<sequence>MQGVLLDGTIVAIKRLSSESKQGTREFTNEIGIMLSLQHPNIVKLHGLCEEDDQMLLIYEYMENSNLAHALFGNYFTVSNGYMAPEYDMHGYLTDKADVYSFGIVILEIVSGARSTQEEPFSLVDWEEDSLMELVDPRLGKDFKKEEVILMIDVALLCTNSSPSLRPSMSSVVSMLEGREKSTK</sequence>
<organism evidence="3 4">
    <name type="scientific">Medicago truncatula</name>
    <name type="common">Barrel medic</name>
    <name type="synonym">Medicago tribuloides</name>
    <dbReference type="NCBI Taxonomy" id="3880"/>
    <lineage>
        <taxon>Eukaryota</taxon>
        <taxon>Viridiplantae</taxon>
        <taxon>Streptophyta</taxon>
        <taxon>Embryophyta</taxon>
        <taxon>Tracheophyta</taxon>
        <taxon>Spermatophyta</taxon>
        <taxon>Magnoliopsida</taxon>
        <taxon>eudicotyledons</taxon>
        <taxon>Gunneridae</taxon>
        <taxon>Pentapetalae</taxon>
        <taxon>rosids</taxon>
        <taxon>fabids</taxon>
        <taxon>Fabales</taxon>
        <taxon>Fabaceae</taxon>
        <taxon>Papilionoideae</taxon>
        <taxon>50 kb inversion clade</taxon>
        <taxon>NPAAA clade</taxon>
        <taxon>Hologalegina</taxon>
        <taxon>IRL clade</taxon>
        <taxon>Trifolieae</taxon>
        <taxon>Medicago</taxon>
    </lineage>
</organism>
<feature type="domain" description="Protein kinase" evidence="2">
    <location>
        <begin position="1"/>
        <end position="184"/>
    </location>
</feature>
<evidence type="ECO:0000313" key="3">
    <source>
        <dbReference type="EMBL" id="RHN40855.1"/>
    </source>
</evidence>
<dbReference type="Proteomes" id="UP000265566">
    <property type="component" value="Chromosome 8"/>
</dbReference>
<comment type="subcellular location">
    <subcellularLocation>
        <location evidence="1">Membrane</location>
        <topology evidence="1">Single-pass type I membrane protein</topology>
    </subcellularLocation>
</comment>